<feature type="region of interest" description="Disordered" evidence="1">
    <location>
        <begin position="40"/>
        <end position="59"/>
    </location>
</feature>
<dbReference type="PANTHER" id="PTHR21521:SF0">
    <property type="entry name" value="AMUN, ISOFORM A"/>
    <property type="match status" value="1"/>
</dbReference>
<evidence type="ECO:0000313" key="2">
    <source>
        <dbReference type="EMBL" id="PGG99667.1"/>
    </source>
</evidence>
<dbReference type="EMBL" id="PDNB01000199">
    <property type="protein sequence ID" value="PGG99667.1"/>
    <property type="molecule type" value="Genomic_DNA"/>
</dbReference>
<protein>
    <submittedName>
        <fullName evidence="2">Uncharacterized protein</fullName>
    </submittedName>
</protein>
<feature type="compositionally biased region" description="Basic and acidic residues" evidence="1">
    <location>
        <begin position="101"/>
        <end position="125"/>
    </location>
</feature>
<reference evidence="2 3" key="1">
    <citation type="submission" date="2017-10" db="EMBL/GenBank/DDBJ databases">
        <title>Comparative genomics in systemic dimorphic fungi from Ajellomycetaceae.</title>
        <authorList>
            <person name="Munoz J.F."/>
            <person name="Mcewen J.G."/>
            <person name="Clay O.K."/>
            <person name="Cuomo C.A."/>
        </authorList>
    </citation>
    <scope>NUCLEOTIDE SEQUENCE [LARGE SCALE GENOMIC DNA]</scope>
    <source>
        <strain evidence="2 3">UAMH5409</strain>
    </source>
</reference>
<dbReference type="AlphaFoldDB" id="A0A2B7WT86"/>
<name>A0A2B7WT86_9EURO</name>
<keyword evidence="3" id="KW-1185">Reference proteome</keyword>
<sequence>MASPKASLEPSEISRSTISYLLSLYPQTVSEVYRSKLLTKSSGKKGSKAAPKVSATNEKNDKYIEKEVKAFLKLDKLRYETLPAVLKERAGTATATNSVGEGKKELDAESSGKKRKVSDKTSKKEELAGAYLEKDEVVNLMDWKLKHGSQRPTLLGLIRSNNAPIVQSTTSTAFSQLQAFLSPSEEVRDTFPVSPLETLTKALRGVGPATASLFLSLASGHDSSDELSAAALDADANEPPFFSDELFEWLCLHKLPHKGDAPATSDQKEKSKIKYNMREYRQLWEAMRELRERVNEISDQGGVEGDRKVFSVLDIERVAYVIGHLEVSGYKDGTEIGGGGEGVDSAAQDAKVETADGGKRKRKRG</sequence>
<accession>A0A2B7WT86</accession>
<dbReference type="Proteomes" id="UP000223968">
    <property type="component" value="Unassembled WGS sequence"/>
</dbReference>
<dbReference type="PANTHER" id="PTHR21521">
    <property type="entry name" value="AMUN, ISOFORM A"/>
    <property type="match status" value="1"/>
</dbReference>
<evidence type="ECO:0000313" key="3">
    <source>
        <dbReference type="Proteomes" id="UP000223968"/>
    </source>
</evidence>
<evidence type="ECO:0000256" key="1">
    <source>
        <dbReference type="SAM" id="MobiDB-lite"/>
    </source>
</evidence>
<dbReference type="OrthoDB" id="8249012at2759"/>
<feature type="region of interest" description="Disordered" evidence="1">
    <location>
        <begin position="92"/>
        <end position="125"/>
    </location>
</feature>
<gene>
    <name evidence="2" type="ORF">AJ79_08441</name>
</gene>
<proteinExistence type="predicted"/>
<comment type="caution">
    <text evidence="2">The sequence shown here is derived from an EMBL/GenBank/DDBJ whole genome shotgun (WGS) entry which is preliminary data.</text>
</comment>
<dbReference type="STRING" id="1447875.A0A2B7WT86"/>
<feature type="region of interest" description="Disordered" evidence="1">
    <location>
        <begin position="333"/>
        <end position="365"/>
    </location>
</feature>
<organism evidence="2 3">
    <name type="scientific">Helicocarpus griseus UAMH5409</name>
    <dbReference type="NCBI Taxonomy" id="1447875"/>
    <lineage>
        <taxon>Eukaryota</taxon>
        <taxon>Fungi</taxon>
        <taxon>Dikarya</taxon>
        <taxon>Ascomycota</taxon>
        <taxon>Pezizomycotina</taxon>
        <taxon>Eurotiomycetes</taxon>
        <taxon>Eurotiomycetidae</taxon>
        <taxon>Onygenales</taxon>
        <taxon>Ajellomycetaceae</taxon>
        <taxon>Helicocarpus</taxon>
    </lineage>
</organism>